<comment type="caution">
    <text evidence="7">The sequence shown here is derived from an EMBL/GenBank/DDBJ whole genome shotgun (WGS) entry which is preliminary data.</text>
</comment>
<keyword evidence="4" id="KW-0902">Two-component regulatory system</keyword>
<keyword evidence="3" id="KW-0808">Transferase</keyword>
<dbReference type="Pfam" id="PF01590">
    <property type="entry name" value="GAF"/>
    <property type="match status" value="1"/>
</dbReference>
<dbReference type="Gene3D" id="1.10.287.130">
    <property type="match status" value="1"/>
</dbReference>
<feature type="coiled-coil region" evidence="5">
    <location>
        <begin position="184"/>
        <end position="214"/>
    </location>
</feature>
<dbReference type="SUPFAM" id="SSF55874">
    <property type="entry name" value="ATPase domain of HSP90 chaperone/DNA topoisomerase II/histidine kinase"/>
    <property type="match status" value="1"/>
</dbReference>
<dbReference type="SMART" id="SM00065">
    <property type="entry name" value="GAF"/>
    <property type="match status" value="1"/>
</dbReference>
<keyword evidence="5" id="KW-0175">Coiled coil</keyword>
<protein>
    <recommendedName>
        <fullName evidence="2">histidine kinase</fullName>
        <ecNumber evidence="2">2.7.13.3</ecNumber>
    </recommendedName>
</protein>
<comment type="catalytic activity">
    <reaction evidence="1">
        <text>ATP + protein L-histidine = ADP + protein N-phospho-L-histidine.</text>
        <dbReference type="EC" id="2.7.13.3"/>
    </reaction>
</comment>
<dbReference type="Gene3D" id="3.30.450.40">
    <property type="match status" value="1"/>
</dbReference>
<accession>A0ABV0J9D6</accession>
<dbReference type="InterPro" id="IPR003018">
    <property type="entry name" value="GAF"/>
</dbReference>
<evidence type="ECO:0000256" key="2">
    <source>
        <dbReference type="ARBA" id="ARBA00012438"/>
    </source>
</evidence>
<evidence type="ECO:0000313" key="7">
    <source>
        <dbReference type="EMBL" id="MEP0818402.1"/>
    </source>
</evidence>
<evidence type="ECO:0000256" key="1">
    <source>
        <dbReference type="ARBA" id="ARBA00000085"/>
    </source>
</evidence>
<dbReference type="InterPro" id="IPR036890">
    <property type="entry name" value="HATPase_C_sf"/>
</dbReference>
<proteinExistence type="predicted"/>
<dbReference type="SUPFAM" id="SSF55781">
    <property type="entry name" value="GAF domain-like"/>
    <property type="match status" value="1"/>
</dbReference>
<dbReference type="PANTHER" id="PTHR43102:SF2">
    <property type="entry name" value="GAF DOMAIN-CONTAINING PROTEIN"/>
    <property type="match status" value="1"/>
</dbReference>
<gene>
    <name evidence="7" type="ORF">NC998_14980</name>
</gene>
<organism evidence="7 8">
    <name type="scientific">Trichocoleus desertorum GB2-A4</name>
    <dbReference type="NCBI Taxonomy" id="2933944"/>
    <lineage>
        <taxon>Bacteria</taxon>
        <taxon>Bacillati</taxon>
        <taxon>Cyanobacteriota</taxon>
        <taxon>Cyanophyceae</taxon>
        <taxon>Leptolyngbyales</taxon>
        <taxon>Trichocoleusaceae</taxon>
        <taxon>Trichocoleus</taxon>
    </lineage>
</organism>
<evidence type="ECO:0000256" key="3">
    <source>
        <dbReference type="ARBA" id="ARBA00022777"/>
    </source>
</evidence>
<dbReference type="InterPro" id="IPR004358">
    <property type="entry name" value="Sig_transdc_His_kin-like_C"/>
</dbReference>
<evidence type="ECO:0000259" key="6">
    <source>
        <dbReference type="PROSITE" id="PS50109"/>
    </source>
</evidence>
<name>A0ABV0J9D6_9CYAN</name>
<dbReference type="PANTHER" id="PTHR43102">
    <property type="entry name" value="SLR1143 PROTEIN"/>
    <property type="match status" value="1"/>
</dbReference>
<dbReference type="SMART" id="SM00387">
    <property type="entry name" value="HATPase_c"/>
    <property type="match status" value="1"/>
</dbReference>
<dbReference type="EC" id="2.7.13.3" evidence="2"/>
<dbReference type="Gene3D" id="3.30.565.10">
    <property type="entry name" value="Histidine kinase-like ATPase, C-terminal domain"/>
    <property type="match status" value="1"/>
</dbReference>
<keyword evidence="3" id="KW-0418">Kinase</keyword>
<dbReference type="PRINTS" id="PR00344">
    <property type="entry name" value="BCTRLSENSOR"/>
</dbReference>
<dbReference type="PROSITE" id="PS50109">
    <property type="entry name" value="HIS_KIN"/>
    <property type="match status" value="1"/>
</dbReference>
<dbReference type="InterPro" id="IPR029016">
    <property type="entry name" value="GAF-like_dom_sf"/>
</dbReference>
<reference evidence="7 8" key="1">
    <citation type="submission" date="2022-04" db="EMBL/GenBank/DDBJ databases">
        <title>Positive selection, recombination, and allopatry shape intraspecific diversity of widespread and dominant cyanobacteria.</title>
        <authorList>
            <person name="Wei J."/>
            <person name="Shu W."/>
            <person name="Hu C."/>
        </authorList>
    </citation>
    <scope>NUCLEOTIDE SEQUENCE [LARGE SCALE GENOMIC DNA]</scope>
    <source>
        <strain evidence="7 8">GB2-A4</strain>
    </source>
</reference>
<keyword evidence="8" id="KW-1185">Reference proteome</keyword>
<dbReference type="InterPro" id="IPR036097">
    <property type="entry name" value="HisK_dim/P_sf"/>
</dbReference>
<keyword evidence="7" id="KW-0547">Nucleotide-binding</keyword>
<feature type="domain" description="Histidine kinase" evidence="6">
    <location>
        <begin position="223"/>
        <end position="484"/>
    </location>
</feature>
<evidence type="ECO:0000313" key="8">
    <source>
        <dbReference type="Proteomes" id="UP001464891"/>
    </source>
</evidence>
<evidence type="ECO:0000256" key="5">
    <source>
        <dbReference type="SAM" id="Coils"/>
    </source>
</evidence>
<evidence type="ECO:0000256" key="4">
    <source>
        <dbReference type="ARBA" id="ARBA00023012"/>
    </source>
</evidence>
<dbReference type="InterPro" id="IPR005467">
    <property type="entry name" value="His_kinase_dom"/>
</dbReference>
<dbReference type="GO" id="GO:0005524">
    <property type="term" value="F:ATP binding"/>
    <property type="evidence" value="ECO:0007669"/>
    <property type="project" value="UniProtKB-KW"/>
</dbReference>
<dbReference type="InterPro" id="IPR003594">
    <property type="entry name" value="HATPase_dom"/>
</dbReference>
<keyword evidence="7" id="KW-0067">ATP-binding</keyword>
<dbReference type="RefSeq" id="WP_190441857.1">
    <property type="nucleotide sequence ID" value="NZ_JAMPKM010000008.1"/>
</dbReference>
<dbReference type="EMBL" id="JAMPKM010000008">
    <property type="protein sequence ID" value="MEP0818402.1"/>
    <property type="molecule type" value="Genomic_DNA"/>
</dbReference>
<sequence length="507" mass="55933">MSELNSESFPSPINENDRLDALHRYQILDTAPEEAFDDLTALAAHICGTPMALVSLVDAHRQWFKSKVGVTATETPREIAFCSHTIMQPDELFVVPNALEDDRFASNPLVTSDPQIRFYAGAPLVTPDGHALGTLCVIDREPRQLTEEQAKALQALGRQVITQLELRINLAKVQQTSTKLENTVEALHRSNQHLNQTLRELRHAQTQLVQAEKMSGLGQLVAGVAHEINNPVTFIHCNLPHIHRYAEDLLELISIYQERCPQLDPEAQSRAEALDADFIVKDLKKVLASIEVGTGRIHQIVRSLQNFSGKDRSQKELTDIHRGLDDTLLILQHRLQAPAAPIRVVKEYGDLPIAECYSGPLNQVFMNVLTNAIHALEQASQDRSAAELAKQPPTITIRTALTAATTKGESTLLIRIADNGMGIPQDVIHQIFDPFFTTKPTGQGVGLGLSISYHVVVDKHGGQLKCLSEPGKGTEFWIEIPQALSVDSLQPKVLAREEVSLRSASIA</sequence>
<dbReference type="Proteomes" id="UP001464891">
    <property type="component" value="Unassembled WGS sequence"/>
</dbReference>
<dbReference type="SUPFAM" id="SSF47384">
    <property type="entry name" value="Homodimeric domain of signal transducing histidine kinase"/>
    <property type="match status" value="1"/>
</dbReference>
<dbReference type="Pfam" id="PF02518">
    <property type="entry name" value="HATPase_c"/>
    <property type="match status" value="1"/>
</dbReference>